<feature type="transmembrane region" description="Helical" evidence="1">
    <location>
        <begin position="237"/>
        <end position="260"/>
    </location>
</feature>
<evidence type="ECO:0000259" key="3">
    <source>
        <dbReference type="Pfam" id="PF13194"/>
    </source>
</evidence>
<keyword evidence="1" id="KW-0472">Membrane</keyword>
<reference evidence="5" key="1">
    <citation type="submission" date="2018-05" db="EMBL/GenBank/DDBJ databases">
        <authorList>
            <person name="Liu B.-T."/>
        </authorList>
    </citation>
    <scope>NUCLEOTIDE SEQUENCE [LARGE SCALE GENOMIC DNA]</scope>
    <source>
        <strain evidence="5">WD6-1</strain>
    </source>
</reference>
<evidence type="ECO:0000313" key="4">
    <source>
        <dbReference type="EMBL" id="PWE18491.1"/>
    </source>
</evidence>
<dbReference type="PANTHER" id="PTHR39084:SF1">
    <property type="entry name" value="DUF4010 DOMAIN-CONTAINING PROTEIN"/>
    <property type="match status" value="1"/>
</dbReference>
<feature type="transmembrane region" description="Helical" evidence="1">
    <location>
        <begin position="272"/>
        <end position="290"/>
    </location>
</feature>
<dbReference type="RefSeq" id="WP_109251766.1">
    <property type="nucleotide sequence ID" value="NZ_QEXV01000001.1"/>
</dbReference>
<dbReference type="Proteomes" id="UP000245168">
    <property type="component" value="Unassembled WGS sequence"/>
</dbReference>
<dbReference type="Pfam" id="PF02308">
    <property type="entry name" value="MgtC"/>
    <property type="match status" value="1"/>
</dbReference>
<feature type="transmembrane region" description="Helical" evidence="1">
    <location>
        <begin position="38"/>
        <end position="57"/>
    </location>
</feature>
<feature type="transmembrane region" description="Helical" evidence="1">
    <location>
        <begin position="335"/>
        <end position="356"/>
    </location>
</feature>
<feature type="transmembrane region" description="Helical" evidence="1">
    <location>
        <begin position="91"/>
        <end position="109"/>
    </location>
</feature>
<feature type="transmembrane region" description="Helical" evidence="1">
    <location>
        <begin position="145"/>
        <end position="163"/>
    </location>
</feature>
<sequence>MDFLEIAERLAAAVAIGFLIGVERGWKQREQAESTRVAGLRTYTLIGLMGGAAGLLAQEVGEFAYAALTLGFAGAWTYYKAREIDQENDYSITGLVAGLLVYLLGTLAMVGDIQIATGAGVLLALVLAFKRATHSWVRKLSWEELRSALLILAATLIALPLLPDRALDPWGAFNPRQLWLLTILLAGASFAGYVALRLFGPRRGLFIGGLAAAAVSSTAMTLDLARRTRAREAPTRLATAVAAAGNAVMIGRVFIFLAIFGQPALVMAGPPLLAAALLSAGLSVAFAWRAKPETPDSTFQKLGNPLDLRFVLQVGAVLAAIIALARLAQHFFGGAGLLALAATAGLVDVDAVTLAVASMVRDGTSAELGAAAVLLAVGVDTVSKAGLALIFGRARFAVPYAVASAAALVAGAAALGAVMRFAG</sequence>
<feature type="transmembrane region" description="Helical" evidence="1">
    <location>
        <begin position="310"/>
        <end position="328"/>
    </location>
</feature>
<proteinExistence type="predicted"/>
<feature type="transmembrane region" description="Helical" evidence="1">
    <location>
        <begin position="178"/>
        <end position="198"/>
    </location>
</feature>
<dbReference type="AlphaFoldDB" id="A0A2U2BWU5"/>
<feature type="transmembrane region" description="Helical" evidence="1">
    <location>
        <begin position="205"/>
        <end position="225"/>
    </location>
</feature>
<keyword evidence="1" id="KW-1133">Transmembrane helix</keyword>
<evidence type="ECO:0000313" key="5">
    <source>
        <dbReference type="Proteomes" id="UP000245168"/>
    </source>
</evidence>
<feature type="transmembrane region" description="Helical" evidence="1">
    <location>
        <begin position="63"/>
        <end position="79"/>
    </location>
</feature>
<evidence type="ECO:0000256" key="1">
    <source>
        <dbReference type="SAM" id="Phobius"/>
    </source>
</evidence>
<accession>A0A2U2BWU5</accession>
<dbReference type="Pfam" id="PF13194">
    <property type="entry name" value="DUF4010"/>
    <property type="match status" value="1"/>
</dbReference>
<keyword evidence="5" id="KW-1185">Reference proteome</keyword>
<protein>
    <submittedName>
        <fullName evidence="4">Uncharacterized protein</fullName>
    </submittedName>
</protein>
<feature type="domain" description="MgtC/SapB/SrpB/YhiD N-terminal" evidence="2">
    <location>
        <begin position="10"/>
        <end position="135"/>
    </location>
</feature>
<dbReference type="PANTHER" id="PTHR39084">
    <property type="entry name" value="MEMBRANE PROTEIN-RELATED"/>
    <property type="match status" value="1"/>
</dbReference>
<evidence type="ECO:0000259" key="2">
    <source>
        <dbReference type="Pfam" id="PF02308"/>
    </source>
</evidence>
<keyword evidence="1" id="KW-0812">Transmembrane</keyword>
<feature type="transmembrane region" description="Helical" evidence="1">
    <location>
        <begin position="398"/>
        <end position="422"/>
    </location>
</feature>
<gene>
    <name evidence="4" type="ORF">DDZ18_02480</name>
</gene>
<feature type="domain" description="DUF4010" evidence="3">
    <location>
        <begin position="183"/>
        <end position="392"/>
    </location>
</feature>
<dbReference type="OrthoDB" id="9813718at2"/>
<feature type="transmembrane region" description="Helical" evidence="1">
    <location>
        <begin position="115"/>
        <end position="133"/>
    </location>
</feature>
<feature type="transmembrane region" description="Helical" evidence="1">
    <location>
        <begin position="368"/>
        <end position="391"/>
    </location>
</feature>
<name>A0A2U2BWU5_9PROT</name>
<dbReference type="InterPro" id="IPR049177">
    <property type="entry name" value="MgtC_SapB_SrpB_YhiD_N"/>
</dbReference>
<dbReference type="InterPro" id="IPR025105">
    <property type="entry name" value="DUF4010"/>
</dbReference>
<dbReference type="EMBL" id="QEXV01000001">
    <property type="protein sequence ID" value="PWE18491.1"/>
    <property type="molecule type" value="Genomic_DNA"/>
</dbReference>
<comment type="caution">
    <text evidence="4">The sequence shown here is derived from an EMBL/GenBank/DDBJ whole genome shotgun (WGS) entry which is preliminary data.</text>
</comment>
<organism evidence="4 5">
    <name type="scientific">Marinicauda salina</name>
    <dbReference type="NCBI Taxonomy" id="2135793"/>
    <lineage>
        <taxon>Bacteria</taxon>
        <taxon>Pseudomonadati</taxon>
        <taxon>Pseudomonadota</taxon>
        <taxon>Alphaproteobacteria</taxon>
        <taxon>Maricaulales</taxon>
        <taxon>Maricaulaceae</taxon>
        <taxon>Marinicauda</taxon>
    </lineage>
</organism>